<keyword evidence="3" id="KW-0378">Hydrolase</keyword>
<proteinExistence type="inferred from homology"/>
<feature type="domain" description="Ubiquitin-like protease family profile" evidence="5">
    <location>
        <begin position="118"/>
        <end position="154"/>
    </location>
</feature>
<dbReference type="GO" id="GO:0006508">
    <property type="term" value="P:proteolysis"/>
    <property type="evidence" value="ECO:0007669"/>
    <property type="project" value="UniProtKB-KW"/>
</dbReference>
<dbReference type="EMBL" id="CAKMRJ010001112">
    <property type="protein sequence ID" value="CAH1421971.1"/>
    <property type="molecule type" value="Genomic_DNA"/>
</dbReference>
<evidence type="ECO:0000313" key="7">
    <source>
        <dbReference type="Proteomes" id="UP001157418"/>
    </source>
</evidence>
<feature type="region of interest" description="Disordered" evidence="4">
    <location>
        <begin position="1"/>
        <end position="22"/>
    </location>
</feature>
<dbReference type="InterPro" id="IPR003653">
    <property type="entry name" value="Peptidase_C48_C"/>
</dbReference>
<evidence type="ECO:0000256" key="2">
    <source>
        <dbReference type="ARBA" id="ARBA00022670"/>
    </source>
</evidence>
<evidence type="ECO:0000313" key="6">
    <source>
        <dbReference type="EMBL" id="CAH1421971.1"/>
    </source>
</evidence>
<dbReference type="Gene3D" id="3.40.395.10">
    <property type="entry name" value="Adenoviral Proteinase, Chain A"/>
    <property type="match status" value="1"/>
</dbReference>
<dbReference type="InterPro" id="IPR038765">
    <property type="entry name" value="Papain-like_cys_pep_sf"/>
</dbReference>
<evidence type="ECO:0000256" key="1">
    <source>
        <dbReference type="ARBA" id="ARBA00005234"/>
    </source>
</evidence>
<comment type="caution">
    <text evidence="6">The sequence shown here is derived from an EMBL/GenBank/DDBJ whole genome shotgun (WGS) entry which is preliminary data.</text>
</comment>
<keyword evidence="7" id="KW-1185">Reference proteome</keyword>
<gene>
    <name evidence="6" type="ORF">LVIROSA_LOCUS9337</name>
</gene>
<sequence length="179" mass="20789">MEKQNEKEKSKKKRKEKEIQNETMQKRWTRAQMKTRIRIENCNILKMTASMVDGQVSMVDSIKQQCGSCLTKSSMDHHKKDQGICFVNPVVISPSKREGKSKNIDDASRSVADCLSIRNDNDIILLPYNIGRHWVFPVLDMKLATCYYLDSMRQWFYTLPEVDPARGYTKLVSSSARKY</sequence>
<evidence type="ECO:0000256" key="4">
    <source>
        <dbReference type="SAM" id="MobiDB-lite"/>
    </source>
</evidence>
<protein>
    <recommendedName>
        <fullName evidence="5">Ubiquitin-like protease family profile domain-containing protein</fullName>
    </recommendedName>
</protein>
<reference evidence="6 7" key="1">
    <citation type="submission" date="2022-01" db="EMBL/GenBank/DDBJ databases">
        <authorList>
            <person name="Xiong W."/>
            <person name="Schranz E."/>
        </authorList>
    </citation>
    <scope>NUCLEOTIDE SEQUENCE [LARGE SCALE GENOMIC DNA]</scope>
</reference>
<dbReference type="SUPFAM" id="SSF54001">
    <property type="entry name" value="Cysteine proteinases"/>
    <property type="match status" value="1"/>
</dbReference>
<dbReference type="AlphaFoldDB" id="A0AAU9M4G7"/>
<name>A0AAU9M4G7_9ASTR</name>
<comment type="similarity">
    <text evidence="1">Belongs to the peptidase C48 family.</text>
</comment>
<dbReference type="Proteomes" id="UP001157418">
    <property type="component" value="Unassembled WGS sequence"/>
</dbReference>
<accession>A0AAU9M4G7</accession>
<evidence type="ECO:0000256" key="3">
    <source>
        <dbReference type="ARBA" id="ARBA00022801"/>
    </source>
</evidence>
<organism evidence="6 7">
    <name type="scientific">Lactuca virosa</name>
    <dbReference type="NCBI Taxonomy" id="75947"/>
    <lineage>
        <taxon>Eukaryota</taxon>
        <taxon>Viridiplantae</taxon>
        <taxon>Streptophyta</taxon>
        <taxon>Embryophyta</taxon>
        <taxon>Tracheophyta</taxon>
        <taxon>Spermatophyta</taxon>
        <taxon>Magnoliopsida</taxon>
        <taxon>eudicotyledons</taxon>
        <taxon>Gunneridae</taxon>
        <taxon>Pentapetalae</taxon>
        <taxon>asterids</taxon>
        <taxon>campanulids</taxon>
        <taxon>Asterales</taxon>
        <taxon>Asteraceae</taxon>
        <taxon>Cichorioideae</taxon>
        <taxon>Cichorieae</taxon>
        <taxon>Lactucinae</taxon>
        <taxon>Lactuca</taxon>
    </lineage>
</organism>
<dbReference type="Pfam" id="PF02902">
    <property type="entry name" value="Peptidase_C48"/>
    <property type="match status" value="1"/>
</dbReference>
<keyword evidence="2" id="KW-0645">Protease</keyword>
<evidence type="ECO:0000259" key="5">
    <source>
        <dbReference type="Pfam" id="PF02902"/>
    </source>
</evidence>
<dbReference type="GO" id="GO:0008234">
    <property type="term" value="F:cysteine-type peptidase activity"/>
    <property type="evidence" value="ECO:0007669"/>
    <property type="project" value="InterPro"/>
</dbReference>